<organism evidence="2">
    <name type="scientific">mine drainage metagenome</name>
    <dbReference type="NCBI Taxonomy" id="410659"/>
    <lineage>
        <taxon>unclassified sequences</taxon>
        <taxon>metagenomes</taxon>
        <taxon>ecological metagenomes</taxon>
    </lineage>
</organism>
<feature type="non-terminal residue" evidence="2">
    <location>
        <position position="94"/>
    </location>
</feature>
<sequence length="94" mass="10634">MKLNPQDAASVRAVELMDELFAIDAQARDEKMDHAARHALRQQQAPPLLDQIRDHVLTMNRNALPQSAAGKACSYTLALWKRLTCFLDHPELEL</sequence>
<dbReference type="Pfam" id="PF03050">
    <property type="entry name" value="DDE_Tnp_IS66"/>
    <property type="match status" value="1"/>
</dbReference>
<name>T1CQY5_9ZZZZ</name>
<reference evidence="2" key="2">
    <citation type="journal article" date="2014" name="ISME J.">
        <title>Microbial stratification in low pH oxic and suboxic macroscopic growths along an acid mine drainage.</title>
        <authorList>
            <person name="Mendez-Garcia C."/>
            <person name="Mesa V."/>
            <person name="Sprenger R.R."/>
            <person name="Richter M."/>
            <person name="Diez M.S."/>
            <person name="Solano J."/>
            <person name="Bargiela R."/>
            <person name="Golyshina O.V."/>
            <person name="Manteca A."/>
            <person name="Ramos J.L."/>
            <person name="Gallego J.R."/>
            <person name="Llorente I."/>
            <person name="Martins Dos Santos V.A."/>
            <person name="Jensen O.N."/>
            <person name="Pelaez A.I."/>
            <person name="Sanchez J."/>
            <person name="Ferrer M."/>
        </authorList>
    </citation>
    <scope>NUCLEOTIDE SEQUENCE</scope>
</reference>
<reference evidence="2" key="1">
    <citation type="submission" date="2013-08" db="EMBL/GenBank/DDBJ databases">
        <authorList>
            <person name="Mendez C."/>
            <person name="Richter M."/>
            <person name="Ferrer M."/>
            <person name="Sanchez J."/>
        </authorList>
    </citation>
    <scope>NUCLEOTIDE SEQUENCE</scope>
</reference>
<gene>
    <name evidence="2" type="ORF">B1A_05746</name>
</gene>
<evidence type="ECO:0000259" key="1">
    <source>
        <dbReference type="Pfam" id="PF03050"/>
    </source>
</evidence>
<dbReference type="EMBL" id="AUZX01004190">
    <property type="protein sequence ID" value="EQD71535.1"/>
    <property type="molecule type" value="Genomic_DNA"/>
</dbReference>
<dbReference type="InterPro" id="IPR004291">
    <property type="entry name" value="Transposase_IS66_central"/>
</dbReference>
<feature type="domain" description="Transposase IS66 central" evidence="1">
    <location>
        <begin position="11"/>
        <end position="93"/>
    </location>
</feature>
<proteinExistence type="predicted"/>
<protein>
    <submittedName>
        <fullName evidence="2">Transposase IS66</fullName>
    </submittedName>
</protein>
<accession>T1CQY5</accession>
<evidence type="ECO:0000313" key="2">
    <source>
        <dbReference type="EMBL" id="EQD71535.1"/>
    </source>
</evidence>
<comment type="caution">
    <text evidence="2">The sequence shown here is derived from an EMBL/GenBank/DDBJ whole genome shotgun (WGS) entry which is preliminary data.</text>
</comment>
<dbReference type="AlphaFoldDB" id="T1CQY5"/>